<sequence length="127" mass="13820">MSAQAATTPVQAAGQGTRFSLLHGIRVADLCYLALRLSGWVVVTTCCVVAVYVAFFWMLGKFSLAGLILHFDNFGDRFLAADAARQARFEADLAGLSAALFALIGFFRRHSFPPLFADKKEISDVSK</sequence>
<evidence type="ECO:0000313" key="2">
    <source>
        <dbReference type="EMBL" id="MFD1765226.1"/>
    </source>
</evidence>
<gene>
    <name evidence="2" type="ORF">ACFSAG_00020</name>
</gene>
<accession>A0ABW4M855</accession>
<organism evidence="2 3">
    <name type="scientific">Sphingorhabdus buctiana</name>
    <dbReference type="NCBI Taxonomy" id="1508805"/>
    <lineage>
        <taxon>Bacteria</taxon>
        <taxon>Pseudomonadati</taxon>
        <taxon>Pseudomonadota</taxon>
        <taxon>Alphaproteobacteria</taxon>
        <taxon>Sphingomonadales</taxon>
        <taxon>Sphingomonadaceae</taxon>
        <taxon>Sphingorhabdus</taxon>
    </lineage>
</organism>
<dbReference type="Proteomes" id="UP001597215">
    <property type="component" value="Unassembled WGS sequence"/>
</dbReference>
<reference evidence="3" key="1">
    <citation type="journal article" date="2019" name="Int. J. Syst. Evol. Microbiol.">
        <title>The Global Catalogue of Microorganisms (GCM) 10K type strain sequencing project: providing services to taxonomists for standard genome sequencing and annotation.</title>
        <authorList>
            <consortium name="The Broad Institute Genomics Platform"/>
            <consortium name="The Broad Institute Genome Sequencing Center for Infectious Disease"/>
            <person name="Wu L."/>
            <person name="Ma J."/>
        </authorList>
    </citation>
    <scope>NUCLEOTIDE SEQUENCE [LARGE SCALE GENOMIC DNA]</scope>
    <source>
        <strain evidence="3">CGMCC 1.12449</strain>
    </source>
</reference>
<protein>
    <submittedName>
        <fullName evidence="2">Uncharacterized protein</fullName>
    </submittedName>
</protein>
<dbReference type="RefSeq" id="WP_381510344.1">
    <property type="nucleotide sequence ID" value="NZ_JBHUEL010000001.1"/>
</dbReference>
<name>A0ABW4M855_9SPHN</name>
<keyword evidence="1" id="KW-0812">Transmembrane</keyword>
<evidence type="ECO:0000256" key="1">
    <source>
        <dbReference type="SAM" id="Phobius"/>
    </source>
</evidence>
<feature type="transmembrane region" description="Helical" evidence="1">
    <location>
        <begin position="37"/>
        <end position="59"/>
    </location>
</feature>
<comment type="caution">
    <text evidence="2">The sequence shown here is derived from an EMBL/GenBank/DDBJ whole genome shotgun (WGS) entry which is preliminary data.</text>
</comment>
<dbReference type="EMBL" id="JBHUEL010000001">
    <property type="protein sequence ID" value="MFD1765226.1"/>
    <property type="molecule type" value="Genomic_DNA"/>
</dbReference>
<evidence type="ECO:0000313" key="3">
    <source>
        <dbReference type="Proteomes" id="UP001597215"/>
    </source>
</evidence>
<keyword evidence="3" id="KW-1185">Reference proteome</keyword>
<keyword evidence="1" id="KW-0472">Membrane</keyword>
<keyword evidence="1" id="KW-1133">Transmembrane helix</keyword>
<proteinExistence type="predicted"/>